<sequence length="353" mass="40807">MSLFTVLLFLLFLLLITYTNGDTFPEQIQKNLLKKLEDRAQINWDNPPYSEESHTPEPCRFFFRSVLSWKLRRQLKRNAGDKVQIENDAISQKRFLNDDRAPMTMRQEDSEWDIEGVSKSWHAGATYSLGKLDVSGGTAHSKFEQSMKISGRNLEKSCPGGHECHFQELVYYARWTGLCKTEVFNKRGADICLTPVAWKRRNRRPKAKTCSRILPYHLCSTRLRCSLRLPIRDANGLPLSTTLFVKESYITVPKAVSVDDRCVFKLDNGKWYDSDADIFWTRYDYYDDGRTQRWVLRDMDEPIPLIADSLLGNCTLPADDYMRKRDLDGARHRRVKRVVVDVVGGFGLGSAEE</sequence>
<protein>
    <submittedName>
        <fullName evidence="2">Uncharacterized protein</fullName>
    </submittedName>
</protein>
<evidence type="ECO:0000256" key="1">
    <source>
        <dbReference type="SAM" id="SignalP"/>
    </source>
</evidence>
<evidence type="ECO:0000313" key="3">
    <source>
        <dbReference type="Proteomes" id="UP000253664"/>
    </source>
</evidence>
<reference evidence="2 3" key="1">
    <citation type="journal article" date="2015" name="BMC Genomics">
        <title>Insights from the genome of Ophiocordyceps polyrhachis-furcata to pathogenicity and host specificity in insect fungi.</title>
        <authorList>
            <person name="Wichadakul D."/>
            <person name="Kobmoo N."/>
            <person name="Ingsriswang S."/>
            <person name="Tangphatsornruang S."/>
            <person name="Chantasingh D."/>
            <person name="Luangsa-ard J.J."/>
            <person name="Eurwilaichitr L."/>
        </authorList>
    </citation>
    <scope>NUCLEOTIDE SEQUENCE [LARGE SCALE GENOMIC DNA]</scope>
    <source>
        <strain evidence="2 3">BCC 54312</strain>
    </source>
</reference>
<feature type="signal peptide" evidence="1">
    <location>
        <begin position="1"/>
        <end position="21"/>
    </location>
</feature>
<gene>
    <name evidence="2" type="ORF">L249_5011</name>
</gene>
<evidence type="ECO:0000313" key="2">
    <source>
        <dbReference type="EMBL" id="RCI08983.1"/>
    </source>
</evidence>
<accession>A0A367L3H4</accession>
<organism evidence="2 3">
    <name type="scientific">Ophiocordyceps polyrhachis-furcata BCC 54312</name>
    <dbReference type="NCBI Taxonomy" id="1330021"/>
    <lineage>
        <taxon>Eukaryota</taxon>
        <taxon>Fungi</taxon>
        <taxon>Dikarya</taxon>
        <taxon>Ascomycota</taxon>
        <taxon>Pezizomycotina</taxon>
        <taxon>Sordariomycetes</taxon>
        <taxon>Hypocreomycetidae</taxon>
        <taxon>Hypocreales</taxon>
        <taxon>Ophiocordycipitaceae</taxon>
        <taxon>Ophiocordyceps</taxon>
    </lineage>
</organism>
<keyword evidence="3" id="KW-1185">Reference proteome</keyword>
<name>A0A367L3H4_9HYPO</name>
<comment type="caution">
    <text evidence="2">The sequence shown here is derived from an EMBL/GenBank/DDBJ whole genome shotgun (WGS) entry which is preliminary data.</text>
</comment>
<dbReference type="OrthoDB" id="4915430at2759"/>
<feature type="chain" id="PRO_5016743430" evidence="1">
    <location>
        <begin position="22"/>
        <end position="353"/>
    </location>
</feature>
<dbReference type="Proteomes" id="UP000253664">
    <property type="component" value="Unassembled WGS sequence"/>
</dbReference>
<dbReference type="EMBL" id="LKCN02000017">
    <property type="protein sequence ID" value="RCI08983.1"/>
    <property type="molecule type" value="Genomic_DNA"/>
</dbReference>
<keyword evidence="1" id="KW-0732">Signal</keyword>
<dbReference type="AlphaFoldDB" id="A0A367L3H4"/>
<proteinExistence type="predicted"/>